<evidence type="ECO:0000256" key="1">
    <source>
        <dbReference type="ARBA" id="ARBA00004613"/>
    </source>
</evidence>
<dbReference type="Pfam" id="PF01382">
    <property type="entry name" value="Avidin"/>
    <property type="match status" value="1"/>
</dbReference>
<dbReference type="InterPro" id="IPR036896">
    <property type="entry name" value="Avidin-like_sf"/>
</dbReference>
<name>A0AAW1C2A9_CROAD</name>
<dbReference type="GO" id="GO:0009374">
    <property type="term" value="F:biotin binding"/>
    <property type="evidence" value="ECO:0007669"/>
    <property type="project" value="InterPro"/>
</dbReference>
<dbReference type="SUPFAM" id="SSF50876">
    <property type="entry name" value="Avidin/streptavidin"/>
    <property type="match status" value="1"/>
</dbReference>
<dbReference type="PANTHER" id="PTHR34399">
    <property type="entry name" value="AVIDIN-RELATED"/>
    <property type="match status" value="1"/>
</dbReference>
<comment type="caution">
    <text evidence="4">The sequence shown here is derived from an EMBL/GenBank/DDBJ whole genome shotgun (WGS) entry which is preliminary data.</text>
</comment>
<dbReference type="EMBL" id="JAOTOJ010000002">
    <property type="protein sequence ID" value="KAK9408679.1"/>
    <property type="molecule type" value="Genomic_DNA"/>
</dbReference>
<dbReference type="GO" id="GO:0005576">
    <property type="term" value="C:extracellular region"/>
    <property type="evidence" value="ECO:0007669"/>
    <property type="project" value="UniProtKB-SubCell"/>
</dbReference>
<reference evidence="4 5" key="1">
    <citation type="journal article" date="2024" name="Proc. Natl. Acad. Sci. U.S.A.">
        <title>The genetic regulatory architecture and epigenomic basis for age-related changes in rattlesnake venom.</title>
        <authorList>
            <person name="Hogan M.P."/>
            <person name="Holding M.L."/>
            <person name="Nystrom G.S."/>
            <person name="Colston T.J."/>
            <person name="Bartlett D.A."/>
            <person name="Mason A.J."/>
            <person name="Ellsworth S.A."/>
            <person name="Rautsaw R.M."/>
            <person name="Lawrence K.C."/>
            <person name="Strickland J.L."/>
            <person name="He B."/>
            <person name="Fraser P."/>
            <person name="Margres M.J."/>
            <person name="Gilbert D.M."/>
            <person name="Gibbs H.L."/>
            <person name="Parkinson C.L."/>
            <person name="Rokyta D.R."/>
        </authorList>
    </citation>
    <scope>NUCLEOTIDE SEQUENCE [LARGE SCALE GENOMIC DNA]</scope>
    <source>
        <strain evidence="4">DRR0105</strain>
    </source>
</reference>
<evidence type="ECO:0000313" key="4">
    <source>
        <dbReference type="EMBL" id="KAK9408679.1"/>
    </source>
</evidence>
<dbReference type="InterPro" id="IPR005468">
    <property type="entry name" value="Avidin/str"/>
</dbReference>
<comment type="subcellular location">
    <subcellularLocation>
        <location evidence="1">Secreted</location>
    </subcellularLocation>
</comment>
<dbReference type="InterPro" id="IPR051764">
    <property type="entry name" value="Avidin/Streptavidin-rel"/>
</dbReference>
<organism evidence="4 5">
    <name type="scientific">Crotalus adamanteus</name>
    <name type="common">Eastern diamondback rattlesnake</name>
    <dbReference type="NCBI Taxonomy" id="8729"/>
    <lineage>
        <taxon>Eukaryota</taxon>
        <taxon>Metazoa</taxon>
        <taxon>Chordata</taxon>
        <taxon>Craniata</taxon>
        <taxon>Vertebrata</taxon>
        <taxon>Euteleostomi</taxon>
        <taxon>Lepidosauria</taxon>
        <taxon>Squamata</taxon>
        <taxon>Bifurcata</taxon>
        <taxon>Unidentata</taxon>
        <taxon>Episquamata</taxon>
        <taxon>Toxicofera</taxon>
        <taxon>Serpentes</taxon>
        <taxon>Colubroidea</taxon>
        <taxon>Viperidae</taxon>
        <taxon>Crotalinae</taxon>
        <taxon>Crotalus</taxon>
    </lineage>
</organism>
<evidence type="ECO:0000256" key="2">
    <source>
        <dbReference type="ARBA" id="ARBA00022525"/>
    </source>
</evidence>
<keyword evidence="2" id="KW-0964">Secreted</keyword>
<protein>
    <submittedName>
        <fullName evidence="4">Avidin-like</fullName>
    </submittedName>
</protein>
<sequence length="151" mass="16295">MLFYRADPGVDGGGSWVDDKGSKTVISHSNNAGVFSGFYLTALTATDNTIRPSPLQGIQHLGHQSIFGFVVKWNFSDENGEEHLKTALLLPAEVGSTAEDWKATRAGRLVQPFSESLCQGPASLSNCSQDLWSLWKAPGPICFPRGDALNN</sequence>
<gene>
    <name evidence="4" type="ORF">NXF25_007453</name>
</gene>
<dbReference type="PANTHER" id="PTHR34399:SF3">
    <property type="entry name" value="AVID PROTEIN-RELATED"/>
    <property type="match status" value="1"/>
</dbReference>
<dbReference type="Proteomes" id="UP001474421">
    <property type="component" value="Unassembled WGS sequence"/>
</dbReference>
<proteinExistence type="predicted"/>
<dbReference type="AlphaFoldDB" id="A0AAW1C2A9"/>
<dbReference type="Gene3D" id="2.40.128.30">
    <property type="entry name" value="Avidin-like"/>
    <property type="match status" value="1"/>
</dbReference>
<accession>A0AAW1C2A9</accession>
<evidence type="ECO:0000313" key="5">
    <source>
        <dbReference type="Proteomes" id="UP001474421"/>
    </source>
</evidence>
<evidence type="ECO:0000256" key="3">
    <source>
        <dbReference type="ARBA" id="ARBA00022729"/>
    </source>
</evidence>
<keyword evidence="3" id="KW-0732">Signal</keyword>
<keyword evidence="5" id="KW-1185">Reference proteome</keyword>